<keyword evidence="9 14" id="KW-0560">Oxidoreductase</keyword>
<dbReference type="PANTHER" id="PTHR24292:SF45">
    <property type="entry name" value="CYTOCHROME P450 6G1-RELATED"/>
    <property type="match status" value="1"/>
</dbReference>
<accession>A0A653D0S3</accession>
<evidence type="ECO:0000256" key="7">
    <source>
        <dbReference type="ARBA" id="ARBA00022824"/>
    </source>
</evidence>
<dbReference type="SUPFAM" id="SSF48264">
    <property type="entry name" value="Cytochrome P450"/>
    <property type="match status" value="1"/>
</dbReference>
<comment type="similarity">
    <text evidence="4 14">Belongs to the cytochrome P450 family.</text>
</comment>
<keyword evidence="5 13" id="KW-0349">Heme</keyword>
<protein>
    <recommendedName>
        <fullName evidence="18">Cytochrome P450</fullName>
    </recommendedName>
</protein>
<dbReference type="PRINTS" id="PR00463">
    <property type="entry name" value="EP450I"/>
</dbReference>
<dbReference type="Gene3D" id="1.10.630.10">
    <property type="entry name" value="Cytochrome P450"/>
    <property type="match status" value="1"/>
</dbReference>
<dbReference type="GO" id="GO:0020037">
    <property type="term" value="F:heme binding"/>
    <property type="evidence" value="ECO:0007669"/>
    <property type="project" value="InterPro"/>
</dbReference>
<evidence type="ECO:0000256" key="3">
    <source>
        <dbReference type="ARBA" id="ARBA00004406"/>
    </source>
</evidence>
<dbReference type="Proteomes" id="UP000410492">
    <property type="component" value="Unassembled WGS sequence"/>
</dbReference>
<dbReference type="GO" id="GO:0004497">
    <property type="term" value="F:monooxygenase activity"/>
    <property type="evidence" value="ECO:0007669"/>
    <property type="project" value="UniProtKB-KW"/>
</dbReference>
<keyword evidence="15" id="KW-1133">Transmembrane helix</keyword>
<evidence type="ECO:0000256" key="1">
    <source>
        <dbReference type="ARBA" id="ARBA00001971"/>
    </source>
</evidence>
<keyword evidence="8" id="KW-0492">Microsome</keyword>
<reference evidence="16 17" key="1">
    <citation type="submission" date="2019-01" db="EMBL/GenBank/DDBJ databases">
        <authorList>
            <person name="Sayadi A."/>
        </authorList>
    </citation>
    <scope>NUCLEOTIDE SEQUENCE [LARGE SCALE GENOMIC DNA]</scope>
</reference>
<evidence type="ECO:0000313" key="16">
    <source>
        <dbReference type="EMBL" id="VEN53740.1"/>
    </source>
</evidence>
<evidence type="ECO:0000256" key="8">
    <source>
        <dbReference type="ARBA" id="ARBA00022848"/>
    </source>
</evidence>
<keyword evidence="15" id="KW-0812">Transmembrane</keyword>
<dbReference type="InterPro" id="IPR017972">
    <property type="entry name" value="Cyt_P450_CS"/>
</dbReference>
<dbReference type="CDD" id="cd11056">
    <property type="entry name" value="CYP6-like"/>
    <property type="match status" value="1"/>
</dbReference>
<evidence type="ECO:0000256" key="14">
    <source>
        <dbReference type="RuleBase" id="RU000461"/>
    </source>
</evidence>
<evidence type="ECO:0000256" key="13">
    <source>
        <dbReference type="PIRSR" id="PIRSR602401-1"/>
    </source>
</evidence>
<dbReference type="OrthoDB" id="2789670at2759"/>
<dbReference type="GO" id="GO:0016705">
    <property type="term" value="F:oxidoreductase activity, acting on paired donors, with incorporation or reduction of molecular oxygen"/>
    <property type="evidence" value="ECO:0007669"/>
    <property type="project" value="InterPro"/>
</dbReference>
<gene>
    <name evidence="16" type="ORF">CALMAC_LOCUS13446</name>
</gene>
<keyword evidence="17" id="KW-1185">Reference proteome</keyword>
<comment type="cofactor">
    <cofactor evidence="1 13">
        <name>heme</name>
        <dbReference type="ChEBI" id="CHEBI:30413"/>
    </cofactor>
</comment>
<evidence type="ECO:0000256" key="11">
    <source>
        <dbReference type="ARBA" id="ARBA00023033"/>
    </source>
</evidence>
<organism evidence="16 17">
    <name type="scientific">Callosobruchus maculatus</name>
    <name type="common">Southern cowpea weevil</name>
    <name type="synonym">Pulse bruchid</name>
    <dbReference type="NCBI Taxonomy" id="64391"/>
    <lineage>
        <taxon>Eukaryota</taxon>
        <taxon>Metazoa</taxon>
        <taxon>Ecdysozoa</taxon>
        <taxon>Arthropoda</taxon>
        <taxon>Hexapoda</taxon>
        <taxon>Insecta</taxon>
        <taxon>Pterygota</taxon>
        <taxon>Neoptera</taxon>
        <taxon>Endopterygota</taxon>
        <taxon>Coleoptera</taxon>
        <taxon>Polyphaga</taxon>
        <taxon>Cucujiformia</taxon>
        <taxon>Chrysomeloidea</taxon>
        <taxon>Chrysomelidae</taxon>
        <taxon>Bruchinae</taxon>
        <taxon>Bruchini</taxon>
        <taxon>Callosobruchus</taxon>
    </lineage>
</organism>
<name>A0A653D0S3_CALMS</name>
<evidence type="ECO:0000256" key="4">
    <source>
        <dbReference type="ARBA" id="ARBA00010617"/>
    </source>
</evidence>
<dbReference type="PANTHER" id="PTHR24292">
    <property type="entry name" value="CYTOCHROME P450"/>
    <property type="match status" value="1"/>
</dbReference>
<evidence type="ECO:0000256" key="6">
    <source>
        <dbReference type="ARBA" id="ARBA00022723"/>
    </source>
</evidence>
<dbReference type="GO" id="GO:0005506">
    <property type="term" value="F:iron ion binding"/>
    <property type="evidence" value="ECO:0007669"/>
    <property type="project" value="InterPro"/>
</dbReference>
<feature type="transmembrane region" description="Helical" evidence="15">
    <location>
        <begin position="6"/>
        <end position="26"/>
    </location>
</feature>
<dbReference type="AlphaFoldDB" id="A0A653D0S3"/>
<keyword evidence="11 14" id="KW-0503">Monooxygenase</keyword>
<dbReference type="PROSITE" id="PS00086">
    <property type="entry name" value="CYTOCHROME_P450"/>
    <property type="match status" value="1"/>
</dbReference>
<dbReference type="InterPro" id="IPR002401">
    <property type="entry name" value="Cyt_P450_E_grp-I"/>
</dbReference>
<evidence type="ECO:0000256" key="15">
    <source>
        <dbReference type="SAM" id="Phobius"/>
    </source>
</evidence>
<comment type="subcellular location">
    <subcellularLocation>
        <location evidence="3">Endoplasmic reticulum membrane</location>
        <topology evidence="3">Peripheral membrane protein</topology>
    </subcellularLocation>
    <subcellularLocation>
        <location evidence="2">Microsome membrane</location>
        <topology evidence="2">Peripheral membrane protein</topology>
    </subcellularLocation>
</comment>
<evidence type="ECO:0000313" key="17">
    <source>
        <dbReference type="Proteomes" id="UP000410492"/>
    </source>
</evidence>
<dbReference type="InterPro" id="IPR001128">
    <property type="entry name" value="Cyt_P450"/>
</dbReference>
<dbReference type="PRINTS" id="PR00385">
    <property type="entry name" value="P450"/>
</dbReference>
<keyword evidence="12 15" id="KW-0472">Membrane</keyword>
<evidence type="ECO:0000256" key="10">
    <source>
        <dbReference type="ARBA" id="ARBA00023004"/>
    </source>
</evidence>
<dbReference type="GO" id="GO:0005789">
    <property type="term" value="C:endoplasmic reticulum membrane"/>
    <property type="evidence" value="ECO:0007669"/>
    <property type="project" value="UniProtKB-SubCell"/>
</dbReference>
<evidence type="ECO:0000256" key="5">
    <source>
        <dbReference type="ARBA" id="ARBA00022617"/>
    </source>
</evidence>
<sequence>MLLTSSWIIDFVIIIATISFIAYKYATRKFDYWRKRNVYHLKPIPFIGNFKDVGLFKITIGEWLKKLYDSTDEPYFGIFVYDEPHLVIKDPKLVKQILVKDANYFMDRTNAAPEHNQIIANMMFFQKSPKWKAYRTKVSPAFTSGKLKLMFHSINEISKDLNRYLGKNLGDLEMKEVCAKFSTDAIARCAFGLNSHCFEDENSAFRKCGRRIFDFNWRNGIIQTAYFFRPHWVTWLRLDFFEREVSDYLVDAFSSVMTHREKTNIKGNDFLDLLIDLKKNQDFREKFAFETTEATAQAFQFFVAGFETTSSTISYTLYELCKRPKYQNTLREEIKAAMAKDGDITYENLMGMKYLDMCVQETLRMYPVLPFLDRRCNTEYKIPNSDLVIEKGLPVYIPMFGLHFDEKYFPEPFEYKPERFENGQSAYNKDGLVFLPFGEGPRICIGERFGLLATKLALVRILSEFEVVRNMQTPDVVEFDPKTFILQSKVGLPMKVKKLMPTPA</sequence>
<keyword evidence="7" id="KW-0256">Endoplasmic reticulum</keyword>
<keyword evidence="10 13" id="KW-0408">Iron</keyword>
<evidence type="ECO:0000256" key="2">
    <source>
        <dbReference type="ARBA" id="ARBA00004174"/>
    </source>
</evidence>
<dbReference type="EMBL" id="CAACVG010009641">
    <property type="protein sequence ID" value="VEN53740.1"/>
    <property type="molecule type" value="Genomic_DNA"/>
</dbReference>
<evidence type="ECO:0000256" key="9">
    <source>
        <dbReference type="ARBA" id="ARBA00023002"/>
    </source>
</evidence>
<dbReference type="InterPro" id="IPR050476">
    <property type="entry name" value="Insect_CytP450_Detox"/>
</dbReference>
<evidence type="ECO:0008006" key="18">
    <source>
        <dbReference type="Google" id="ProtNLM"/>
    </source>
</evidence>
<dbReference type="InterPro" id="IPR036396">
    <property type="entry name" value="Cyt_P450_sf"/>
</dbReference>
<dbReference type="FunFam" id="1.10.630.10:FF:000042">
    <property type="entry name" value="Cytochrome P450"/>
    <property type="match status" value="1"/>
</dbReference>
<dbReference type="Pfam" id="PF00067">
    <property type="entry name" value="p450"/>
    <property type="match status" value="1"/>
</dbReference>
<feature type="binding site" description="axial binding residue" evidence="13">
    <location>
        <position position="444"/>
    </location>
    <ligand>
        <name>heme</name>
        <dbReference type="ChEBI" id="CHEBI:30413"/>
    </ligand>
    <ligandPart>
        <name>Fe</name>
        <dbReference type="ChEBI" id="CHEBI:18248"/>
    </ligandPart>
</feature>
<evidence type="ECO:0000256" key="12">
    <source>
        <dbReference type="ARBA" id="ARBA00023136"/>
    </source>
</evidence>
<proteinExistence type="inferred from homology"/>
<keyword evidence="6 13" id="KW-0479">Metal-binding</keyword>